<accession>A0A8X8A8Y1</accession>
<evidence type="ECO:0008006" key="4">
    <source>
        <dbReference type="Google" id="ProtNLM"/>
    </source>
</evidence>
<dbReference type="InterPro" id="IPR003676">
    <property type="entry name" value="SAUR_fam"/>
</dbReference>
<evidence type="ECO:0000256" key="1">
    <source>
        <dbReference type="ARBA" id="ARBA00006974"/>
    </source>
</evidence>
<comment type="caution">
    <text evidence="2">The sequence shown here is derived from an EMBL/GenBank/DDBJ whole genome shotgun (WGS) entry which is preliminary data.</text>
</comment>
<gene>
    <name evidence="2" type="ORF">POTOM_009641</name>
</gene>
<comment type="similarity">
    <text evidence="1">Belongs to the ARG7 family.</text>
</comment>
<dbReference type="AlphaFoldDB" id="A0A8X8A8Y1"/>
<sequence length="104" mass="11995">MRASSSSMRTMRASIASTSYVRLDRDGMREKMKLDHKKGVFPVLVGSEGMMERFLLPMRLTKHPFIVQLLEMSAQEYGFEQEGLLKIPYDASCFEKMLKLISKK</sequence>
<evidence type="ECO:0000313" key="2">
    <source>
        <dbReference type="EMBL" id="KAG6783959.1"/>
    </source>
</evidence>
<dbReference type="OrthoDB" id="838391at2759"/>
<dbReference type="Pfam" id="PF02519">
    <property type="entry name" value="Auxin_inducible"/>
    <property type="match status" value="1"/>
</dbReference>
<dbReference type="PANTHER" id="PTHR31374">
    <property type="entry name" value="AUXIN-INDUCED PROTEIN-LIKE-RELATED"/>
    <property type="match status" value="1"/>
</dbReference>
<dbReference type="PANTHER" id="PTHR31374:SF30">
    <property type="entry name" value="SAUR-LIKE AUXIN-RESPONSIVE FAMILY PROTEIN"/>
    <property type="match status" value="1"/>
</dbReference>
<organism evidence="2 3">
    <name type="scientific">Populus tomentosa</name>
    <name type="common">Chinese white poplar</name>
    <dbReference type="NCBI Taxonomy" id="118781"/>
    <lineage>
        <taxon>Eukaryota</taxon>
        <taxon>Viridiplantae</taxon>
        <taxon>Streptophyta</taxon>
        <taxon>Embryophyta</taxon>
        <taxon>Tracheophyta</taxon>
        <taxon>Spermatophyta</taxon>
        <taxon>Magnoliopsida</taxon>
        <taxon>eudicotyledons</taxon>
        <taxon>Gunneridae</taxon>
        <taxon>Pentapetalae</taxon>
        <taxon>rosids</taxon>
        <taxon>fabids</taxon>
        <taxon>Malpighiales</taxon>
        <taxon>Salicaceae</taxon>
        <taxon>Saliceae</taxon>
        <taxon>Populus</taxon>
    </lineage>
</organism>
<keyword evidence="3" id="KW-1185">Reference proteome</keyword>
<protein>
    <recommendedName>
        <fullName evidence="4">SAUR-like auxin-responsive protein family</fullName>
    </recommendedName>
</protein>
<reference evidence="2" key="1">
    <citation type="journal article" date="2020" name="bioRxiv">
        <title>Hybrid origin of Populus tomentosa Carr. identified through genome sequencing and phylogenomic analysis.</title>
        <authorList>
            <person name="An X."/>
            <person name="Gao K."/>
            <person name="Chen Z."/>
            <person name="Li J."/>
            <person name="Yang X."/>
            <person name="Yang X."/>
            <person name="Zhou J."/>
            <person name="Guo T."/>
            <person name="Zhao T."/>
            <person name="Huang S."/>
            <person name="Miao D."/>
            <person name="Khan W.U."/>
            <person name="Rao P."/>
            <person name="Ye M."/>
            <person name="Lei B."/>
            <person name="Liao W."/>
            <person name="Wang J."/>
            <person name="Ji L."/>
            <person name="Li Y."/>
            <person name="Guo B."/>
            <person name="Mustafa N.S."/>
            <person name="Li S."/>
            <person name="Yun Q."/>
            <person name="Keller S.R."/>
            <person name="Mao J."/>
            <person name="Zhang R."/>
            <person name="Strauss S.H."/>
        </authorList>
    </citation>
    <scope>NUCLEOTIDE SEQUENCE</scope>
    <source>
        <strain evidence="2">GM15</strain>
        <tissue evidence="2">Leaf</tissue>
    </source>
</reference>
<evidence type="ECO:0000313" key="3">
    <source>
        <dbReference type="Proteomes" id="UP000886885"/>
    </source>
</evidence>
<dbReference type="GO" id="GO:0009733">
    <property type="term" value="P:response to auxin"/>
    <property type="evidence" value="ECO:0007669"/>
    <property type="project" value="InterPro"/>
</dbReference>
<dbReference type="Proteomes" id="UP000886885">
    <property type="component" value="Chromosome 2D"/>
</dbReference>
<name>A0A8X8A8Y1_POPTO</name>
<dbReference type="EMBL" id="JAAWWB010000004">
    <property type="protein sequence ID" value="KAG6783959.1"/>
    <property type="molecule type" value="Genomic_DNA"/>
</dbReference>
<proteinExistence type="inferred from homology"/>